<dbReference type="EMBL" id="MN740804">
    <property type="protein sequence ID" value="QHS82732.1"/>
    <property type="molecule type" value="Genomic_DNA"/>
</dbReference>
<feature type="compositionally biased region" description="Low complexity" evidence="1">
    <location>
        <begin position="229"/>
        <end position="272"/>
    </location>
</feature>
<feature type="compositionally biased region" description="Low complexity" evidence="1">
    <location>
        <begin position="180"/>
        <end position="206"/>
    </location>
</feature>
<evidence type="ECO:0000256" key="1">
    <source>
        <dbReference type="SAM" id="MobiDB-lite"/>
    </source>
</evidence>
<sequence length="522" mass="60331">MAKTPRELIMEKFMGELPPMIGELEENAEIADDTSVVDEDEENMDSTEKGKDEHIDVDTLKESDVQEIHYLKDEPLSKDFGFQRDFSKAYKLGVLLYKINSESYKPFLEFLLKSQDNTVDIPLFDLNMEAFTEQPLVPTQEPSQQLVQGPSLEPTLEPEQQPSLEPTRQLVQEPEQQPSLEPTQQLVQEPEQQPSQEPTQQLAQEPEQPPSQEPTQQLVQEPEQHPSLEPIQAEQQPTQEPEQQPTQEPIQAEQQPTQEPEQQPTQEPEQQLTQELDEKKKLEQEQKQKELFGGDDSDESDDPFFRQCAKYYESLTSQPFDKARNKYKGFVELDNNIIIAVFDHTDEDETVEDKTIPANSMTTAIVDEIVNKKKVLDLTVGENMIKTLEQHPILQYILNDETSGAIDIPIVVYICKEAPDSSYDNVFYESEEEQNREHSMIYEPIFHEQFGSTHVFSKEPLDENNQHLIKRFATFTQNTVYLLNKNIPLGEYSHLKEKLSVCFWENDSEFFSVKTTDLFIEL</sequence>
<evidence type="ECO:0000313" key="2">
    <source>
        <dbReference type="EMBL" id="QHS82732.1"/>
    </source>
</evidence>
<feature type="compositionally biased region" description="Polar residues" evidence="1">
    <location>
        <begin position="158"/>
        <end position="179"/>
    </location>
</feature>
<name>A0A6C0ASJ6_9ZZZZ</name>
<reference evidence="2" key="1">
    <citation type="journal article" date="2020" name="Nature">
        <title>Giant virus diversity and host interactions through global metagenomics.</title>
        <authorList>
            <person name="Schulz F."/>
            <person name="Roux S."/>
            <person name="Paez-Espino D."/>
            <person name="Jungbluth S."/>
            <person name="Walsh D.A."/>
            <person name="Denef V.J."/>
            <person name="McMahon K.D."/>
            <person name="Konstantinidis K.T."/>
            <person name="Eloe-Fadrosh E.A."/>
            <person name="Kyrpides N.C."/>
            <person name="Woyke T."/>
        </authorList>
    </citation>
    <scope>NUCLEOTIDE SEQUENCE</scope>
    <source>
        <strain evidence="2">GVMAG-S-1101171-111</strain>
    </source>
</reference>
<feature type="region of interest" description="Disordered" evidence="1">
    <location>
        <begin position="137"/>
        <end position="272"/>
    </location>
</feature>
<proteinExistence type="predicted"/>
<organism evidence="2">
    <name type="scientific">viral metagenome</name>
    <dbReference type="NCBI Taxonomy" id="1070528"/>
    <lineage>
        <taxon>unclassified sequences</taxon>
        <taxon>metagenomes</taxon>
        <taxon>organismal metagenomes</taxon>
    </lineage>
</organism>
<accession>A0A6C0ASJ6</accession>
<dbReference type="AlphaFoldDB" id="A0A6C0ASJ6"/>
<protein>
    <submittedName>
        <fullName evidence="2">Uncharacterized protein</fullName>
    </submittedName>
</protein>